<keyword evidence="3 4" id="KW-0472">Membrane</keyword>
<dbReference type="InterPro" id="IPR020846">
    <property type="entry name" value="MFS_dom"/>
</dbReference>
<keyword evidence="7" id="KW-1185">Reference proteome</keyword>
<feature type="transmembrane region" description="Helical" evidence="4">
    <location>
        <begin position="87"/>
        <end position="108"/>
    </location>
</feature>
<feature type="transmembrane region" description="Helical" evidence="4">
    <location>
        <begin position="114"/>
        <end position="138"/>
    </location>
</feature>
<feature type="domain" description="Major facilitator superfamily (MFS) profile" evidence="5">
    <location>
        <begin position="21"/>
        <end position="403"/>
    </location>
</feature>
<accession>A0ABV7LGN6</accession>
<dbReference type="PANTHER" id="PTHR23537">
    <property type="match status" value="1"/>
</dbReference>
<keyword evidence="2 4" id="KW-1133">Transmembrane helix</keyword>
<feature type="transmembrane region" description="Helical" evidence="4">
    <location>
        <begin position="175"/>
        <end position="195"/>
    </location>
</feature>
<dbReference type="Gene3D" id="1.20.1250.20">
    <property type="entry name" value="MFS general substrate transporter like domains"/>
    <property type="match status" value="2"/>
</dbReference>
<reference evidence="7" key="1">
    <citation type="journal article" date="2019" name="Int. J. Syst. Evol. Microbiol.">
        <title>The Global Catalogue of Microorganisms (GCM) 10K type strain sequencing project: providing services to taxonomists for standard genome sequencing and annotation.</title>
        <authorList>
            <consortium name="The Broad Institute Genomics Platform"/>
            <consortium name="The Broad Institute Genome Sequencing Center for Infectious Disease"/>
            <person name="Wu L."/>
            <person name="Ma J."/>
        </authorList>
    </citation>
    <scope>NUCLEOTIDE SEQUENCE [LARGE SCALE GENOMIC DNA]</scope>
    <source>
        <strain evidence="7">CCM 7941</strain>
    </source>
</reference>
<dbReference type="EMBL" id="JBHRUV010000076">
    <property type="protein sequence ID" value="MFC3267075.1"/>
    <property type="molecule type" value="Genomic_DNA"/>
</dbReference>
<dbReference type="PROSITE" id="PS50850">
    <property type="entry name" value="MFS"/>
    <property type="match status" value="1"/>
</dbReference>
<feature type="transmembrane region" description="Helical" evidence="4">
    <location>
        <begin position="350"/>
        <end position="373"/>
    </location>
</feature>
<dbReference type="Proteomes" id="UP001595536">
    <property type="component" value="Unassembled WGS sequence"/>
</dbReference>
<feature type="transmembrane region" description="Helical" evidence="4">
    <location>
        <begin position="22"/>
        <end position="41"/>
    </location>
</feature>
<organism evidence="6 7">
    <name type="scientific">Camelimonas abortus</name>
    <dbReference type="NCBI Taxonomy" id="1017184"/>
    <lineage>
        <taxon>Bacteria</taxon>
        <taxon>Pseudomonadati</taxon>
        <taxon>Pseudomonadota</taxon>
        <taxon>Alphaproteobacteria</taxon>
        <taxon>Hyphomicrobiales</taxon>
        <taxon>Chelatococcaceae</taxon>
        <taxon>Camelimonas</taxon>
    </lineage>
</organism>
<evidence type="ECO:0000313" key="6">
    <source>
        <dbReference type="EMBL" id="MFC3267075.1"/>
    </source>
</evidence>
<evidence type="ECO:0000256" key="4">
    <source>
        <dbReference type="SAM" id="Phobius"/>
    </source>
</evidence>
<keyword evidence="1 4" id="KW-0812">Transmembrane</keyword>
<dbReference type="SUPFAM" id="SSF103473">
    <property type="entry name" value="MFS general substrate transporter"/>
    <property type="match status" value="1"/>
</dbReference>
<feature type="transmembrane region" description="Helical" evidence="4">
    <location>
        <begin position="315"/>
        <end position="338"/>
    </location>
</feature>
<evidence type="ECO:0000256" key="1">
    <source>
        <dbReference type="ARBA" id="ARBA00022692"/>
    </source>
</evidence>
<dbReference type="InterPro" id="IPR036259">
    <property type="entry name" value="MFS_trans_sf"/>
</dbReference>
<feature type="transmembrane region" description="Helical" evidence="4">
    <location>
        <begin position="53"/>
        <end position="75"/>
    </location>
</feature>
<dbReference type="InterPro" id="IPR010645">
    <property type="entry name" value="MFS_4"/>
</dbReference>
<feature type="transmembrane region" description="Helical" evidence="4">
    <location>
        <begin position="292"/>
        <end position="309"/>
    </location>
</feature>
<protein>
    <submittedName>
        <fullName evidence="6">YbfB/YjiJ family MFS transporter</fullName>
    </submittedName>
</protein>
<dbReference type="PANTHER" id="PTHR23537:SF1">
    <property type="entry name" value="SUGAR TRANSPORTER"/>
    <property type="match status" value="1"/>
</dbReference>
<proteinExistence type="predicted"/>
<sequence length="407" mass="41499">MNASHPAVAPGAAAPCPPPWRLTFSAMCAMFVGIGLARFAYAPLMPALVKAGWFAEAAAAYIGAANLAGYFIGALCSRRLARRRPKLAVQLSMLACAASFFACAWPAPFLWFSFWRFVAGVAGAVALVTAAPFILPYVPEHRRGLVSGMIFVGPAIGVILGGLAVPALLAEGLGFTWMALGVACLAVTAMGWSGWPPAPAEQAAGAASAASPAPGGRSPAAVAALLAGVYLIYALSAFGLVPHMLFLADYVARGLNWGVSAGSLVWALFGLGAMTGTVATGLAGDRFGFRRTLLVGLLLQMGGVGALAVTGNPAVVALSALVIGGFVPGVAVLTMGRLREIAPAERIPDGWRVATVCFAVGQAGAGYACSWLFARTHDYALLFAAGAGVIALALLVELGSAALARRR</sequence>
<evidence type="ECO:0000259" key="5">
    <source>
        <dbReference type="PROSITE" id="PS50850"/>
    </source>
</evidence>
<evidence type="ECO:0000313" key="7">
    <source>
        <dbReference type="Proteomes" id="UP001595536"/>
    </source>
</evidence>
<evidence type="ECO:0000256" key="3">
    <source>
        <dbReference type="ARBA" id="ARBA00023136"/>
    </source>
</evidence>
<feature type="transmembrane region" description="Helical" evidence="4">
    <location>
        <begin position="220"/>
        <end position="241"/>
    </location>
</feature>
<comment type="caution">
    <text evidence="6">The sequence shown here is derived from an EMBL/GenBank/DDBJ whole genome shotgun (WGS) entry which is preliminary data.</text>
</comment>
<dbReference type="Pfam" id="PF06779">
    <property type="entry name" value="MFS_4"/>
    <property type="match status" value="1"/>
</dbReference>
<feature type="transmembrane region" description="Helical" evidence="4">
    <location>
        <begin position="379"/>
        <end position="404"/>
    </location>
</feature>
<gene>
    <name evidence="6" type="ORF">ACFOEX_12040</name>
</gene>
<name>A0ABV7LGN6_9HYPH</name>
<dbReference type="RefSeq" id="WP_376829385.1">
    <property type="nucleotide sequence ID" value="NZ_JBHLWR010000006.1"/>
</dbReference>
<evidence type="ECO:0000256" key="2">
    <source>
        <dbReference type="ARBA" id="ARBA00022989"/>
    </source>
</evidence>
<feature type="transmembrane region" description="Helical" evidence="4">
    <location>
        <begin position="261"/>
        <end position="280"/>
    </location>
</feature>
<feature type="transmembrane region" description="Helical" evidence="4">
    <location>
        <begin position="145"/>
        <end position="169"/>
    </location>
</feature>